<reference evidence="8 9" key="1">
    <citation type="submission" date="2021-05" db="EMBL/GenBank/DDBJ databases">
        <title>Genome Assembly of Synthetic Allotetraploid Brassica napus Reveals Homoeologous Exchanges between Subgenomes.</title>
        <authorList>
            <person name="Davis J.T."/>
        </authorList>
    </citation>
    <scope>NUCLEOTIDE SEQUENCE [LARGE SCALE GENOMIC DNA]</scope>
    <source>
        <strain evidence="9">cv. Da-Ae</strain>
        <tissue evidence="8">Seedling</tissue>
    </source>
</reference>
<dbReference type="Gene3D" id="1.50.10.130">
    <property type="entry name" value="Terpene synthase, N-terminal domain"/>
    <property type="match status" value="1"/>
</dbReference>
<dbReference type="InterPro" id="IPR038071">
    <property type="entry name" value="UROD/MetE-like_sf"/>
</dbReference>
<dbReference type="CDD" id="cd00684">
    <property type="entry name" value="Terpene_cyclase_plant_C1"/>
    <property type="match status" value="1"/>
</dbReference>
<dbReference type="Pfam" id="PF01397">
    <property type="entry name" value="Terpene_synth"/>
    <property type="match status" value="1"/>
</dbReference>
<keyword evidence="3" id="KW-0460">Magnesium</keyword>
<accession>A0ABQ7YTA8</accession>
<sequence>TTQTLEAHQAIATISEKSTGRLQWLNFFLTGFSCTRAPFLLSTSYESKKHNYMGSLIGLELLLMIVNSNAAWSWKFIVDCSSFSSDQLLLSTAKGEAGNLGFRSYQTMSFVFSGILTHIPAFGFLFDNEEVKGPVIQYLIRPEECLKRFHPIDLQKLQFVGDSLKILRQDVEEHAKLTAFKYSIHGGGQLTPEMWEPWIKERRCSDTPIIFYIKWKQGSSSADVIGLDWTVDMADGKRRLGSSVRDLRVHGNVDPSNLLSLVPALTEEIYRWIVYFVELNGRQRKPWLISLKLRGAWLTKHFSFFMFFLDILVLCIDCIIHELATKGCGFVSSATWIQHGEDLVPRCNVIKALIAKGLLESEPPSIPCVLAYTNEAFLKSMSMSFGPKIIPRTNKVTLYHKTKLSLLPRPLLQNQTLPRKPTKQDSFYVMATSNDLESTRPLAQFAPTFLGDHQFSVPVNDYEIDAIEHEIESVMKPCVRDMLISFHTCTKDKIRLIHLLISLAISHYFENEIEEILNKAFGELEILTDNEDDLETISIMFEVFRLYGHKMPCDVFKRFKGEHDGKFKESVVGDVRGMLQLYQASYLKTKDEDIMEEARSFTRTHLAVTTTHPHLSKLIQHVLYIPRYRCIEIAVAREYISFYKEEEHHEEKLLKFAKLNFSYCQLHYIKKLKALTKWWKEIDLASKLPYTFRDRIAEYGLGMVGIYLEPRYSLARVICTLISMIMTVVDDTYGCIWWDIEAIEDLPSYVQIIFRNLWEIIQDIEREMSSLGRHCGVKPTIDEIKSLTKEGYLEIAKWARTGHVPSFEEYMEVGVVTAAMDDMTLYIFLGMEDCDEKIMYEWVASKPEFIHAFNVVLRLTNDIATFEEELKRGPGKWQMESTPHPLYHAKSLCESFNLARVIYLFYKEGDGFGHPGENLKDQFTSLFT</sequence>
<feature type="domain" description="Terpene synthase N-terminal" evidence="6">
    <location>
        <begin position="463"/>
        <end position="623"/>
    </location>
</feature>
<evidence type="ECO:0000256" key="4">
    <source>
        <dbReference type="ARBA" id="ARBA00023239"/>
    </source>
</evidence>
<evidence type="ECO:0000256" key="3">
    <source>
        <dbReference type="ARBA" id="ARBA00022842"/>
    </source>
</evidence>
<gene>
    <name evidence="8" type="ORF">HID58_077513</name>
</gene>
<dbReference type="PANTHER" id="PTHR31225">
    <property type="entry name" value="OS04G0344100 PROTEIN-RELATED"/>
    <property type="match status" value="1"/>
</dbReference>
<evidence type="ECO:0000259" key="7">
    <source>
        <dbReference type="Pfam" id="PF03936"/>
    </source>
</evidence>
<evidence type="ECO:0000313" key="8">
    <source>
        <dbReference type="EMBL" id="KAH0870491.1"/>
    </source>
</evidence>
<organism evidence="8 9">
    <name type="scientific">Brassica napus</name>
    <name type="common">Rape</name>
    <dbReference type="NCBI Taxonomy" id="3708"/>
    <lineage>
        <taxon>Eukaryota</taxon>
        <taxon>Viridiplantae</taxon>
        <taxon>Streptophyta</taxon>
        <taxon>Embryophyta</taxon>
        <taxon>Tracheophyta</taxon>
        <taxon>Spermatophyta</taxon>
        <taxon>Magnoliopsida</taxon>
        <taxon>eudicotyledons</taxon>
        <taxon>Gunneridae</taxon>
        <taxon>Pentapetalae</taxon>
        <taxon>rosids</taxon>
        <taxon>malvids</taxon>
        <taxon>Brassicales</taxon>
        <taxon>Brassicaceae</taxon>
        <taxon>Brassiceae</taxon>
        <taxon>Brassica</taxon>
    </lineage>
</organism>
<dbReference type="Proteomes" id="UP000824890">
    <property type="component" value="Unassembled WGS sequence"/>
</dbReference>
<dbReference type="InterPro" id="IPR050148">
    <property type="entry name" value="Terpene_synthase-like"/>
</dbReference>
<comment type="cofactor">
    <cofactor evidence="1">
        <name>Mn(2+)</name>
        <dbReference type="ChEBI" id="CHEBI:29035"/>
    </cofactor>
</comment>
<evidence type="ECO:0000313" key="9">
    <source>
        <dbReference type="Proteomes" id="UP000824890"/>
    </source>
</evidence>
<dbReference type="InterPro" id="IPR008930">
    <property type="entry name" value="Terpenoid_cyclase/PrenylTrfase"/>
</dbReference>
<dbReference type="InterPro" id="IPR005630">
    <property type="entry name" value="Terpene_synthase_metal-bd"/>
</dbReference>
<name>A0ABQ7YTA8_BRANA</name>
<dbReference type="InterPro" id="IPR036965">
    <property type="entry name" value="Terpene_synth_N_sf"/>
</dbReference>
<dbReference type="Gene3D" id="3.20.20.210">
    <property type="match status" value="1"/>
</dbReference>
<evidence type="ECO:0000256" key="5">
    <source>
        <dbReference type="ARBA" id="ARBA00038405"/>
    </source>
</evidence>
<proteinExistence type="inferred from homology"/>
<dbReference type="EMBL" id="JAGKQM010000017">
    <property type="protein sequence ID" value="KAH0870491.1"/>
    <property type="molecule type" value="Genomic_DNA"/>
</dbReference>
<evidence type="ECO:0000256" key="1">
    <source>
        <dbReference type="ARBA" id="ARBA00001936"/>
    </source>
</evidence>
<dbReference type="Pfam" id="PF03936">
    <property type="entry name" value="Terpene_synth_C"/>
    <property type="match status" value="1"/>
</dbReference>
<dbReference type="SUPFAM" id="SSF48576">
    <property type="entry name" value="Terpenoid synthases"/>
    <property type="match status" value="1"/>
</dbReference>
<feature type="domain" description="Terpene synthase metal-binding" evidence="7">
    <location>
        <begin position="680"/>
        <end position="873"/>
    </location>
</feature>
<keyword evidence="9" id="KW-1185">Reference proteome</keyword>
<comment type="similarity">
    <text evidence="5">Belongs to the terpene synthase family. Tpsa subfamily.</text>
</comment>
<keyword evidence="2" id="KW-0479">Metal-binding</keyword>
<feature type="non-terminal residue" evidence="8">
    <location>
        <position position="1"/>
    </location>
</feature>
<dbReference type="InterPro" id="IPR001906">
    <property type="entry name" value="Terpene_synth_N"/>
</dbReference>
<keyword evidence="4" id="KW-0456">Lyase</keyword>
<evidence type="ECO:0000259" key="6">
    <source>
        <dbReference type="Pfam" id="PF01397"/>
    </source>
</evidence>
<dbReference type="InterPro" id="IPR008949">
    <property type="entry name" value="Isoprenoid_synthase_dom_sf"/>
</dbReference>
<protein>
    <submittedName>
        <fullName evidence="8">Uncharacterized protein</fullName>
    </submittedName>
</protein>
<dbReference type="PANTHER" id="PTHR31225:SF93">
    <property type="entry name" value="ALPHA-HUMULENE_(-)-(E)-BETA-CARYOPHYLLENE SYNTHASE"/>
    <property type="match status" value="1"/>
</dbReference>
<dbReference type="SUPFAM" id="SSF51726">
    <property type="entry name" value="UROD/MetE-like"/>
    <property type="match status" value="1"/>
</dbReference>
<comment type="caution">
    <text evidence="8">The sequence shown here is derived from an EMBL/GenBank/DDBJ whole genome shotgun (WGS) entry which is preliminary data.</text>
</comment>
<evidence type="ECO:0000256" key="2">
    <source>
        <dbReference type="ARBA" id="ARBA00022723"/>
    </source>
</evidence>
<dbReference type="InterPro" id="IPR044814">
    <property type="entry name" value="Terpene_cyclase_plant_C1"/>
</dbReference>
<dbReference type="SUPFAM" id="SSF48239">
    <property type="entry name" value="Terpenoid cyclases/Protein prenyltransferases"/>
    <property type="match status" value="1"/>
</dbReference>
<dbReference type="Gene3D" id="1.10.600.10">
    <property type="entry name" value="Farnesyl Diphosphate Synthase"/>
    <property type="match status" value="1"/>
</dbReference>